<dbReference type="AlphaFoldDB" id="A0AAD7GP91"/>
<protein>
    <submittedName>
        <fullName evidence="2">Uncharacterized protein</fullName>
    </submittedName>
</protein>
<dbReference type="EMBL" id="JARKIB010000548">
    <property type="protein sequence ID" value="KAJ7700633.1"/>
    <property type="molecule type" value="Genomic_DNA"/>
</dbReference>
<evidence type="ECO:0000313" key="3">
    <source>
        <dbReference type="Proteomes" id="UP001215598"/>
    </source>
</evidence>
<accession>A0AAD7GP91</accession>
<evidence type="ECO:0000313" key="2">
    <source>
        <dbReference type="EMBL" id="KAJ7700633.1"/>
    </source>
</evidence>
<organism evidence="2 3">
    <name type="scientific">Mycena metata</name>
    <dbReference type="NCBI Taxonomy" id="1033252"/>
    <lineage>
        <taxon>Eukaryota</taxon>
        <taxon>Fungi</taxon>
        <taxon>Dikarya</taxon>
        <taxon>Basidiomycota</taxon>
        <taxon>Agaricomycotina</taxon>
        <taxon>Agaricomycetes</taxon>
        <taxon>Agaricomycetidae</taxon>
        <taxon>Agaricales</taxon>
        <taxon>Marasmiineae</taxon>
        <taxon>Mycenaceae</taxon>
        <taxon>Mycena</taxon>
    </lineage>
</organism>
<feature type="region of interest" description="Disordered" evidence="1">
    <location>
        <begin position="43"/>
        <end position="81"/>
    </location>
</feature>
<proteinExistence type="predicted"/>
<feature type="compositionally biased region" description="Pro residues" evidence="1">
    <location>
        <begin position="244"/>
        <end position="259"/>
    </location>
</feature>
<name>A0AAD7GP91_9AGAR</name>
<evidence type="ECO:0000256" key="1">
    <source>
        <dbReference type="SAM" id="MobiDB-lite"/>
    </source>
</evidence>
<comment type="caution">
    <text evidence="2">The sequence shown here is derived from an EMBL/GenBank/DDBJ whole genome shotgun (WGS) entry which is preliminary data.</text>
</comment>
<feature type="compositionally biased region" description="Polar residues" evidence="1">
    <location>
        <begin position="70"/>
        <end position="79"/>
    </location>
</feature>
<feature type="region of interest" description="Disordered" evidence="1">
    <location>
        <begin position="1"/>
        <end position="31"/>
    </location>
</feature>
<reference evidence="2" key="1">
    <citation type="submission" date="2023-03" db="EMBL/GenBank/DDBJ databases">
        <title>Massive genome expansion in bonnet fungi (Mycena s.s.) driven by repeated elements and novel gene families across ecological guilds.</title>
        <authorList>
            <consortium name="Lawrence Berkeley National Laboratory"/>
            <person name="Harder C.B."/>
            <person name="Miyauchi S."/>
            <person name="Viragh M."/>
            <person name="Kuo A."/>
            <person name="Thoen E."/>
            <person name="Andreopoulos B."/>
            <person name="Lu D."/>
            <person name="Skrede I."/>
            <person name="Drula E."/>
            <person name="Henrissat B."/>
            <person name="Morin E."/>
            <person name="Kohler A."/>
            <person name="Barry K."/>
            <person name="LaButti K."/>
            <person name="Morin E."/>
            <person name="Salamov A."/>
            <person name="Lipzen A."/>
            <person name="Mereny Z."/>
            <person name="Hegedus B."/>
            <person name="Baldrian P."/>
            <person name="Stursova M."/>
            <person name="Weitz H."/>
            <person name="Taylor A."/>
            <person name="Grigoriev I.V."/>
            <person name="Nagy L.G."/>
            <person name="Martin F."/>
            <person name="Kauserud H."/>
        </authorList>
    </citation>
    <scope>NUCLEOTIDE SEQUENCE</scope>
    <source>
        <strain evidence="2">CBHHK182m</strain>
    </source>
</reference>
<dbReference type="Proteomes" id="UP001215598">
    <property type="component" value="Unassembled WGS sequence"/>
</dbReference>
<gene>
    <name evidence="2" type="ORF">B0H16DRAFT_767061</name>
</gene>
<feature type="region of interest" description="Disordered" evidence="1">
    <location>
        <begin position="224"/>
        <end position="266"/>
    </location>
</feature>
<sequence>MDAGAALRPRRHDQPHPLPRSSSSTAPAIHRAALLHRIPAPALYPAANPQRERQSPRRSAPTSKRPWGRTSPQSRTPTTIARPCMCRCGSRTRWRMGIMMGIASRPSPVARVLCPFFSSSSRGLGRFWDGALLLAFRVSSLPPCPCIPFVRVFLSFWRAYLLFSSRVRVPTQLYGAQRCACRASLARLCETVLSGRAWFFSASRVLPSSIARLSCNAINANPRLLSAQPSSPSSTTSFGRTSPPRTPPKTPTASPPTRPSPSASRV</sequence>
<keyword evidence="3" id="KW-1185">Reference proteome</keyword>
<feature type="compositionally biased region" description="Low complexity" evidence="1">
    <location>
        <begin position="229"/>
        <end position="243"/>
    </location>
</feature>